<dbReference type="Gene3D" id="3.20.20.70">
    <property type="entry name" value="Aldolase class I"/>
    <property type="match status" value="1"/>
</dbReference>
<dbReference type="SUPFAM" id="SSF51412">
    <property type="entry name" value="Inosine monophosphate dehydrogenase (IMPDH)"/>
    <property type="match status" value="1"/>
</dbReference>
<dbReference type="EMBL" id="LT630450">
    <property type="protein sequence ID" value="SFV72192.1"/>
    <property type="molecule type" value="Genomic_DNA"/>
</dbReference>
<dbReference type="Proteomes" id="UP000186323">
    <property type="component" value="Chromosome I"/>
</dbReference>
<dbReference type="RefSeq" id="WP_072332150.1">
    <property type="nucleotide sequence ID" value="NZ_CALJDE010000041.1"/>
</dbReference>
<keyword evidence="5" id="KW-1185">Reference proteome</keyword>
<gene>
    <name evidence="4" type="ORF">DESPIGER_0299</name>
</gene>
<keyword evidence="2" id="KW-0288">FMN</keyword>
<dbReference type="InterPro" id="IPR004136">
    <property type="entry name" value="NMO"/>
</dbReference>
<dbReference type="PANTHER" id="PTHR32332:SF18">
    <property type="entry name" value="2-NITROPROPANE DIOXYGENASE"/>
    <property type="match status" value="1"/>
</dbReference>
<reference evidence="5" key="1">
    <citation type="submission" date="2016-10" db="EMBL/GenBank/DDBJ databases">
        <authorList>
            <person name="Wegmann U."/>
        </authorList>
    </citation>
    <scope>NUCLEOTIDE SEQUENCE [LARGE SCALE GENOMIC DNA]</scope>
</reference>
<evidence type="ECO:0000313" key="5">
    <source>
        <dbReference type="Proteomes" id="UP000186323"/>
    </source>
</evidence>
<evidence type="ECO:0000256" key="3">
    <source>
        <dbReference type="ARBA" id="ARBA00023002"/>
    </source>
</evidence>
<organism evidence="4 5">
    <name type="scientific">Desulfovibrio piger</name>
    <dbReference type="NCBI Taxonomy" id="901"/>
    <lineage>
        <taxon>Bacteria</taxon>
        <taxon>Pseudomonadati</taxon>
        <taxon>Thermodesulfobacteriota</taxon>
        <taxon>Desulfovibrionia</taxon>
        <taxon>Desulfovibrionales</taxon>
        <taxon>Desulfovibrionaceae</taxon>
        <taxon>Desulfovibrio</taxon>
    </lineage>
</organism>
<dbReference type="CDD" id="cd04730">
    <property type="entry name" value="NPD_like"/>
    <property type="match status" value="1"/>
</dbReference>
<evidence type="ECO:0000313" key="4">
    <source>
        <dbReference type="EMBL" id="SFV72192.1"/>
    </source>
</evidence>
<dbReference type="Pfam" id="PF03060">
    <property type="entry name" value="NMO"/>
    <property type="match status" value="1"/>
</dbReference>
<evidence type="ECO:0000256" key="1">
    <source>
        <dbReference type="ARBA" id="ARBA00022630"/>
    </source>
</evidence>
<protein>
    <submittedName>
        <fullName evidence="4">Enoyl-[acyl-carrier-protein] reductase [FMN]</fullName>
        <ecNumber evidence="4">1.3.1.9</ecNumber>
    </submittedName>
</protein>
<name>A0A1K1LBW6_9BACT</name>
<dbReference type="EC" id="1.3.1.9" evidence="4"/>
<keyword evidence="3 4" id="KW-0560">Oxidoreductase</keyword>
<dbReference type="KEGG" id="dpg:DESPIGER_0299"/>
<dbReference type="InterPro" id="IPR013785">
    <property type="entry name" value="Aldolase_TIM"/>
</dbReference>
<dbReference type="OrthoDB" id="9778912at2"/>
<dbReference type="GO" id="GO:0004318">
    <property type="term" value="F:enoyl-[acyl-carrier-protein] reductase (NADH) activity"/>
    <property type="evidence" value="ECO:0007669"/>
    <property type="project" value="UniProtKB-EC"/>
</dbReference>
<sequence>MAFPSLSIGDLTAKMPIVQGGMGVGISLSGLASAVANQGGIGVIAGAMIGMKEPDVAKNPIEANLRALRQELSKAREKTQGIIGVNIMVALTTFSQMVRTAIENRADIIFSGAGLPLEMPKHLLQACEEKKEEFKTKLVPIVSSARAATLIARKWLSRFDYLPDAFVVEGPKAGGHLGFKREEIDDPNFALEVLVPQVVEAAKRLEDQKGRAVPVIAAGGIYTGADIKKFLDLGAAGVQMGTRFVATRECDADERFKQSYIAAREEDITIIKSPVGMPGRALQNDFIESARQGNKKPFKCVFHCVHTCDQEKTPYCIAQALISAMKGNLERGFAFCGANVARVNSIVSVKELMDSLQQEFDQTISKGRQTLQGLLK</sequence>
<accession>A0A1K1LBW6</accession>
<dbReference type="PANTHER" id="PTHR32332">
    <property type="entry name" value="2-NITROPROPANE DIOXYGENASE"/>
    <property type="match status" value="1"/>
</dbReference>
<keyword evidence="1" id="KW-0285">Flavoprotein</keyword>
<dbReference type="AlphaFoldDB" id="A0A1K1LBW6"/>
<dbReference type="GO" id="GO:0018580">
    <property type="term" value="F:nitronate monooxygenase activity"/>
    <property type="evidence" value="ECO:0007669"/>
    <property type="project" value="InterPro"/>
</dbReference>
<evidence type="ECO:0000256" key="2">
    <source>
        <dbReference type="ARBA" id="ARBA00022643"/>
    </source>
</evidence>
<proteinExistence type="predicted"/>